<dbReference type="Proteomes" id="UP000728032">
    <property type="component" value="Unassembled WGS sequence"/>
</dbReference>
<feature type="region of interest" description="Disordered" evidence="1">
    <location>
        <begin position="84"/>
        <end position="104"/>
    </location>
</feature>
<sequence>KSDDKSANNPKPVKNSPNKRTSSTSGVGSSEGVSEPPFCKYLNIELCTKEGKTDRKATVLLENPIGEYITSGHELDRNIRVAFGENSNSNNFPSLPVPQIGSDE</sequence>
<evidence type="ECO:0000313" key="3">
    <source>
        <dbReference type="EMBL" id="CAD7663168.1"/>
    </source>
</evidence>
<feature type="region of interest" description="Disordered" evidence="1">
    <location>
        <begin position="1"/>
        <end position="36"/>
    </location>
</feature>
<keyword evidence="4" id="KW-1185">Reference proteome</keyword>
<feature type="domain" description="Isoleucine--tRNA ligase cytoplasmic ubiquitin-like" evidence="2">
    <location>
        <begin position="37"/>
        <end position="88"/>
    </location>
</feature>
<dbReference type="EMBL" id="OC946049">
    <property type="protein sequence ID" value="CAD7663168.1"/>
    <property type="molecule type" value="Genomic_DNA"/>
</dbReference>
<organism evidence="3">
    <name type="scientific">Oppiella nova</name>
    <dbReference type="NCBI Taxonomy" id="334625"/>
    <lineage>
        <taxon>Eukaryota</taxon>
        <taxon>Metazoa</taxon>
        <taxon>Ecdysozoa</taxon>
        <taxon>Arthropoda</taxon>
        <taxon>Chelicerata</taxon>
        <taxon>Arachnida</taxon>
        <taxon>Acari</taxon>
        <taxon>Acariformes</taxon>
        <taxon>Sarcoptiformes</taxon>
        <taxon>Oribatida</taxon>
        <taxon>Brachypylina</taxon>
        <taxon>Oppioidea</taxon>
        <taxon>Oppiidae</taxon>
        <taxon>Oppiella</taxon>
    </lineage>
</organism>
<feature type="compositionally biased region" description="Low complexity" evidence="1">
    <location>
        <begin position="7"/>
        <end position="35"/>
    </location>
</feature>
<proteinExistence type="predicted"/>
<dbReference type="AlphaFoldDB" id="A0A7R9MMW0"/>
<feature type="non-terminal residue" evidence="3">
    <location>
        <position position="1"/>
    </location>
</feature>
<evidence type="ECO:0000313" key="4">
    <source>
        <dbReference type="Proteomes" id="UP000728032"/>
    </source>
</evidence>
<gene>
    <name evidence="3" type="ORF">ONB1V03_LOCUS19728</name>
</gene>
<dbReference type="EMBL" id="CAJPVJ010031224">
    <property type="protein sequence ID" value="CAG2180305.1"/>
    <property type="molecule type" value="Genomic_DNA"/>
</dbReference>
<evidence type="ECO:0000256" key="1">
    <source>
        <dbReference type="SAM" id="MobiDB-lite"/>
    </source>
</evidence>
<name>A0A7R9MMW0_9ACAR</name>
<protein>
    <recommendedName>
        <fullName evidence="2">Isoleucine--tRNA ligase cytoplasmic ubiquitin-like domain-containing protein</fullName>
    </recommendedName>
</protein>
<feature type="non-terminal residue" evidence="3">
    <location>
        <position position="104"/>
    </location>
</feature>
<evidence type="ECO:0000259" key="2">
    <source>
        <dbReference type="Pfam" id="PF23567"/>
    </source>
</evidence>
<dbReference type="InterPro" id="IPR057033">
    <property type="entry name" value="Ubiquitin_IARS1"/>
</dbReference>
<dbReference type="Pfam" id="PF23567">
    <property type="entry name" value="Ubiquitin_IARS1"/>
    <property type="match status" value="1"/>
</dbReference>
<accession>A0A7R9MMW0</accession>
<dbReference type="OrthoDB" id="1706657at2759"/>
<reference evidence="3" key="1">
    <citation type="submission" date="2020-11" db="EMBL/GenBank/DDBJ databases">
        <authorList>
            <person name="Tran Van P."/>
        </authorList>
    </citation>
    <scope>NUCLEOTIDE SEQUENCE</scope>
</reference>